<dbReference type="AlphaFoldDB" id="E4X0N1"/>
<dbReference type="GO" id="GO:0016279">
    <property type="term" value="F:protein-lysine N-methyltransferase activity"/>
    <property type="evidence" value="ECO:0007669"/>
    <property type="project" value="TreeGrafter"/>
</dbReference>
<organism evidence="2">
    <name type="scientific">Oikopleura dioica</name>
    <name type="common">Tunicate</name>
    <dbReference type="NCBI Taxonomy" id="34765"/>
    <lineage>
        <taxon>Eukaryota</taxon>
        <taxon>Metazoa</taxon>
        <taxon>Chordata</taxon>
        <taxon>Tunicata</taxon>
        <taxon>Appendicularia</taxon>
        <taxon>Copelata</taxon>
        <taxon>Oikopleuridae</taxon>
        <taxon>Oikopleura</taxon>
    </lineage>
</organism>
<dbReference type="InterPro" id="IPR050600">
    <property type="entry name" value="SETD3_SETD6_MTase"/>
</dbReference>
<evidence type="ECO:0000313" key="3">
    <source>
        <dbReference type="Proteomes" id="UP000001307"/>
    </source>
</evidence>
<evidence type="ECO:0000313" key="2">
    <source>
        <dbReference type="EMBL" id="CBY23330.1"/>
    </source>
</evidence>
<sequence>MKDIVENFVKEKGAYVNSSIEIFDFHTTGRGFIAKNDYKRVAENVSFDFRPEVIVVYRETTEKQKKKRRCTKKAKKLNYPKSVQKMKDIVENFVKEKGAYVNSSIEIFDFHTTGRGFIAKKSINRGQMVLEIPKAAVITPNWIYNNAISCVSNIVVLNEDFKIDSTDLMIIWLVKEKQKGMQSPVRDYITSMPSLCTPLFNYRPRHLKLFPKQLRQKVENQKKELLARFEYLDKCFRRHGRGISFHEFQWAASMVLTRSIQAKGLTLCTELFEAPWFNNDSSHEIGLCPFFDLLNHSSENNCDWDFNPVTGSVWVEAVGDIKNSDQLYIDYDQGCDDYMLMNYGFCMETAANPKTALELSWSEIRKVIETKVTSDVCEVQKIFNRTKIDTEDASERLVFKIFHNRIPFKFSYIFEEIFNTV</sequence>
<accession>E4X0N1</accession>
<protein>
    <recommendedName>
        <fullName evidence="1">SET domain-containing protein</fullName>
    </recommendedName>
</protein>
<dbReference type="PANTHER" id="PTHR13271">
    <property type="entry name" value="UNCHARACTERIZED PUTATIVE METHYLTRANSFERASE"/>
    <property type="match status" value="1"/>
</dbReference>
<name>E4X0N1_OIKDI</name>
<dbReference type="InterPro" id="IPR001214">
    <property type="entry name" value="SET_dom"/>
</dbReference>
<dbReference type="Pfam" id="PF00856">
    <property type="entry name" value="SET"/>
    <property type="match status" value="1"/>
</dbReference>
<dbReference type="InterPro" id="IPR046341">
    <property type="entry name" value="SET_dom_sf"/>
</dbReference>
<dbReference type="Gene3D" id="3.90.1410.10">
    <property type="entry name" value="set domain protein methyltransferase, domain 1"/>
    <property type="match status" value="1"/>
</dbReference>
<proteinExistence type="predicted"/>
<dbReference type="PROSITE" id="PS50280">
    <property type="entry name" value="SET"/>
    <property type="match status" value="1"/>
</dbReference>
<keyword evidence="3" id="KW-1185">Reference proteome</keyword>
<feature type="domain" description="SET" evidence="1">
    <location>
        <begin position="103"/>
        <end position="332"/>
    </location>
</feature>
<dbReference type="CDD" id="cd10527">
    <property type="entry name" value="SET_LSMT"/>
    <property type="match status" value="1"/>
</dbReference>
<dbReference type="EMBL" id="FN653020">
    <property type="protein sequence ID" value="CBY23330.1"/>
    <property type="molecule type" value="Genomic_DNA"/>
</dbReference>
<dbReference type="SUPFAM" id="SSF82199">
    <property type="entry name" value="SET domain"/>
    <property type="match status" value="1"/>
</dbReference>
<evidence type="ECO:0000259" key="1">
    <source>
        <dbReference type="PROSITE" id="PS50280"/>
    </source>
</evidence>
<gene>
    <name evidence="2" type="ORF">GSOID_T00015268001</name>
</gene>
<reference evidence="2" key="1">
    <citation type="journal article" date="2010" name="Science">
        <title>Plasticity of animal genome architecture unmasked by rapid evolution of a pelagic tunicate.</title>
        <authorList>
            <person name="Denoeud F."/>
            <person name="Henriet S."/>
            <person name="Mungpakdee S."/>
            <person name="Aury J.M."/>
            <person name="Da Silva C."/>
            <person name="Brinkmann H."/>
            <person name="Mikhaleva J."/>
            <person name="Olsen L.C."/>
            <person name="Jubin C."/>
            <person name="Canestro C."/>
            <person name="Bouquet J.M."/>
            <person name="Danks G."/>
            <person name="Poulain J."/>
            <person name="Campsteijn C."/>
            <person name="Adamski M."/>
            <person name="Cross I."/>
            <person name="Yadetie F."/>
            <person name="Muffato M."/>
            <person name="Louis A."/>
            <person name="Butcher S."/>
            <person name="Tsagkogeorga G."/>
            <person name="Konrad A."/>
            <person name="Singh S."/>
            <person name="Jensen M.F."/>
            <person name="Cong E.H."/>
            <person name="Eikeseth-Otteraa H."/>
            <person name="Noel B."/>
            <person name="Anthouard V."/>
            <person name="Porcel B.M."/>
            <person name="Kachouri-Lafond R."/>
            <person name="Nishino A."/>
            <person name="Ugolini M."/>
            <person name="Chourrout P."/>
            <person name="Nishida H."/>
            <person name="Aasland R."/>
            <person name="Huzurbazar S."/>
            <person name="Westhof E."/>
            <person name="Delsuc F."/>
            <person name="Lehrach H."/>
            <person name="Reinhardt R."/>
            <person name="Weissenbach J."/>
            <person name="Roy S.W."/>
            <person name="Artiguenave F."/>
            <person name="Postlethwait J.H."/>
            <person name="Manak J.R."/>
            <person name="Thompson E.M."/>
            <person name="Jaillon O."/>
            <person name="Du Pasquier L."/>
            <person name="Boudinot P."/>
            <person name="Liberles D.A."/>
            <person name="Volff J.N."/>
            <person name="Philippe H."/>
            <person name="Lenhard B."/>
            <person name="Roest Crollius H."/>
            <person name="Wincker P."/>
            <person name="Chourrout D."/>
        </authorList>
    </citation>
    <scope>NUCLEOTIDE SEQUENCE [LARGE SCALE GENOMIC DNA]</scope>
</reference>
<dbReference type="Proteomes" id="UP000001307">
    <property type="component" value="Unassembled WGS sequence"/>
</dbReference>
<dbReference type="OrthoDB" id="341421at2759"/>
<dbReference type="InParanoid" id="E4X0N1"/>